<protein>
    <recommendedName>
        <fullName evidence="3">F-box domain-containing protein</fullName>
    </recommendedName>
</protein>
<evidence type="ECO:0000313" key="1">
    <source>
        <dbReference type="EMBL" id="KAK7043193.1"/>
    </source>
</evidence>
<dbReference type="SUPFAM" id="SSF52047">
    <property type="entry name" value="RNI-like"/>
    <property type="match status" value="1"/>
</dbReference>
<evidence type="ECO:0008006" key="3">
    <source>
        <dbReference type="Google" id="ProtNLM"/>
    </source>
</evidence>
<sequence length="566" mass="64556">MTLPPSPFLSKLRTEFFASPAEKVEIHHLISTRWDRLQAIEDEIARLRAEQVELQTFINEHLTLVSPIRKVPIDVLREIFLQRMPENGFPACCALEAPLLFTGICRLWREVAISTPTLWNRIYIHLPAPRPDGQPITEKFLAYLHLWREGVMLWLRRSGTVPLVVSLSSSRSDSRRDEERIHQFHADVVLQLLEHTSRWQNLSLNITHRIWRLLTASTTELSLMKALKVHYDPRITEDPSKLGENHENFVKAVLQRTPSLHKLHLGPLPDNLPIRWDRLTEISLTGWVQGLKISQAVQVLSFSCSSLRYFTANIHIEFVDLPTFSPITLPELQTLNIDVRSMQYRNAIDEPESVLRRFLDCFDAPNLVNFSLRCITPPRRTVSLTDLVGFLESSGCALRSLVLSFLATSAELTELLVGMPSLEQLKLTLETRLPSESEAPEWHLPGMLIDSLTPSQPNTDVLCPNLEFLVFQRCPASYALPIIALAEARCAEDSSTQKLKRLQLHVEHAIDDTEVISRVDALRNQGMLVKFLSATDTYAKLVTTSPKPDFCEYVHSGDLWWPIDDV</sequence>
<evidence type="ECO:0000313" key="2">
    <source>
        <dbReference type="Proteomes" id="UP001383192"/>
    </source>
</evidence>
<dbReference type="Proteomes" id="UP001383192">
    <property type="component" value="Unassembled WGS sequence"/>
</dbReference>
<dbReference type="EMBL" id="JAYKXP010000029">
    <property type="protein sequence ID" value="KAK7043193.1"/>
    <property type="molecule type" value="Genomic_DNA"/>
</dbReference>
<keyword evidence="2" id="KW-1185">Reference proteome</keyword>
<organism evidence="1 2">
    <name type="scientific">Paramarasmius palmivorus</name>
    <dbReference type="NCBI Taxonomy" id="297713"/>
    <lineage>
        <taxon>Eukaryota</taxon>
        <taxon>Fungi</taxon>
        <taxon>Dikarya</taxon>
        <taxon>Basidiomycota</taxon>
        <taxon>Agaricomycotina</taxon>
        <taxon>Agaricomycetes</taxon>
        <taxon>Agaricomycetidae</taxon>
        <taxon>Agaricales</taxon>
        <taxon>Marasmiineae</taxon>
        <taxon>Marasmiaceae</taxon>
        <taxon>Paramarasmius</taxon>
    </lineage>
</organism>
<accession>A0AAW0CVY6</accession>
<dbReference type="Gene3D" id="3.80.10.10">
    <property type="entry name" value="Ribonuclease Inhibitor"/>
    <property type="match status" value="1"/>
</dbReference>
<comment type="caution">
    <text evidence="1">The sequence shown here is derived from an EMBL/GenBank/DDBJ whole genome shotgun (WGS) entry which is preliminary data.</text>
</comment>
<name>A0AAW0CVY6_9AGAR</name>
<proteinExistence type="predicted"/>
<dbReference type="InterPro" id="IPR032675">
    <property type="entry name" value="LRR_dom_sf"/>
</dbReference>
<dbReference type="AlphaFoldDB" id="A0AAW0CVY6"/>
<reference evidence="1 2" key="1">
    <citation type="submission" date="2024-01" db="EMBL/GenBank/DDBJ databases">
        <title>A draft genome for a cacao thread blight-causing isolate of Paramarasmius palmivorus.</title>
        <authorList>
            <person name="Baruah I.K."/>
            <person name="Bukari Y."/>
            <person name="Amoako-Attah I."/>
            <person name="Meinhardt L.W."/>
            <person name="Bailey B.A."/>
            <person name="Cohen S.P."/>
        </authorList>
    </citation>
    <scope>NUCLEOTIDE SEQUENCE [LARGE SCALE GENOMIC DNA]</scope>
    <source>
        <strain evidence="1 2">GH-12</strain>
    </source>
</reference>
<gene>
    <name evidence="1" type="ORF">VNI00_008547</name>
</gene>